<protein>
    <submittedName>
        <fullName evidence="1">Uncharacterized protein</fullName>
    </submittedName>
</protein>
<proteinExistence type="predicted"/>
<reference evidence="1" key="1">
    <citation type="journal article" date="2021" name="Proc. Natl. Acad. Sci. U.S.A.">
        <title>A Catalog of Tens of Thousands of Viruses from Human Metagenomes Reveals Hidden Associations with Chronic Diseases.</title>
        <authorList>
            <person name="Tisza M.J."/>
            <person name="Buck C.B."/>
        </authorList>
    </citation>
    <scope>NUCLEOTIDE SEQUENCE</scope>
    <source>
        <strain evidence="1">Ctpji4</strain>
    </source>
</reference>
<organism evidence="1">
    <name type="scientific">Siphoviridae sp. ctpji4</name>
    <dbReference type="NCBI Taxonomy" id="2825676"/>
    <lineage>
        <taxon>Viruses</taxon>
        <taxon>Duplodnaviria</taxon>
        <taxon>Heunggongvirae</taxon>
        <taxon>Uroviricota</taxon>
        <taxon>Caudoviricetes</taxon>
    </lineage>
</organism>
<dbReference type="EMBL" id="BK015375">
    <property type="protein sequence ID" value="DAE03860.1"/>
    <property type="molecule type" value="Genomic_DNA"/>
</dbReference>
<evidence type="ECO:0000313" key="1">
    <source>
        <dbReference type="EMBL" id="DAE03860.1"/>
    </source>
</evidence>
<accession>A0A8S5PCB0</accession>
<name>A0A8S5PCB0_9CAUD</name>
<sequence>MAFSISKSITDRYKINGLLIPQPDEDMQCNFETTYSEGSNRTQYGRAIIVPLYTVMQYSYKATNVRVDEKSANLVNAIIKGEPFMLYHWLAHKNEWRSEQFYVGKMHYNIAQVGEYYSEISFNMQGVNPLD</sequence>